<organism evidence="1 2">
    <name type="scientific">Pyronema omphalodes (strain CBS 100304)</name>
    <name type="common">Pyronema confluens</name>
    <dbReference type="NCBI Taxonomy" id="1076935"/>
    <lineage>
        <taxon>Eukaryota</taxon>
        <taxon>Fungi</taxon>
        <taxon>Dikarya</taxon>
        <taxon>Ascomycota</taxon>
        <taxon>Pezizomycotina</taxon>
        <taxon>Pezizomycetes</taxon>
        <taxon>Pezizales</taxon>
        <taxon>Pyronemataceae</taxon>
        <taxon>Pyronema</taxon>
    </lineage>
</organism>
<keyword evidence="2" id="KW-1185">Reference proteome</keyword>
<reference evidence="1 2" key="1">
    <citation type="journal article" date="2013" name="PLoS Genet.">
        <title>The genome and development-dependent transcriptomes of Pyronema confluens: a window into fungal evolution.</title>
        <authorList>
            <person name="Traeger S."/>
            <person name="Altegoer F."/>
            <person name="Freitag M."/>
            <person name="Gabaldon T."/>
            <person name="Kempken F."/>
            <person name="Kumar A."/>
            <person name="Marcet-Houben M."/>
            <person name="Poggeler S."/>
            <person name="Stajich J.E."/>
            <person name="Nowrousian M."/>
        </authorList>
    </citation>
    <scope>NUCLEOTIDE SEQUENCE [LARGE SCALE GENOMIC DNA]</scope>
    <source>
        <strain evidence="2">CBS 100304</strain>
        <tissue evidence="1">Vegetative mycelium</tissue>
    </source>
</reference>
<evidence type="ECO:0000313" key="2">
    <source>
        <dbReference type="Proteomes" id="UP000018144"/>
    </source>
</evidence>
<dbReference type="Proteomes" id="UP000018144">
    <property type="component" value="Unassembled WGS sequence"/>
</dbReference>
<dbReference type="EMBL" id="HF936042">
    <property type="protein sequence ID" value="CCX33285.1"/>
    <property type="molecule type" value="Genomic_DNA"/>
</dbReference>
<accession>U4LU14</accession>
<name>U4LU14_PYROM</name>
<sequence length="53" mass="6387">MTFMRKKTTVKRRANKIVGNREPEGRITCRLHRIQGLWVFDKPIMVDIMSLWQ</sequence>
<evidence type="ECO:0000313" key="1">
    <source>
        <dbReference type="EMBL" id="CCX33285.1"/>
    </source>
</evidence>
<protein>
    <submittedName>
        <fullName evidence="1">Uncharacterized protein</fullName>
    </submittedName>
</protein>
<gene>
    <name evidence="1" type="ORF">PCON_14325</name>
</gene>
<proteinExistence type="predicted"/>
<dbReference type="AlphaFoldDB" id="U4LU14"/>